<dbReference type="GO" id="GO:0000724">
    <property type="term" value="P:double-strand break repair via homologous recombination"/>
    <property type="evidence" value="ECO:0007669"/>
    <property type="project" value="TreeGrafter"/>
</dbReference>
<dbReference type="RefSeq" id="XP_030998121.1">
    <property type="nucleotide sequence ID" value="XM_031135267.1"/>
</dbReference>
<dbReference type="InterPro" id="IPR027417">
    <property type="entry name" value="P-loop_NTPase"/>
</dbReference>
<feature type="compositionally biased region" description="Low complexity" evidence="6">
    <location>
        <begin position="1490"/>
        <end position="1500"/>
    </location>
</feature>
<feature type="compositionally biased region" description="Acidic residues" evidence="6">
    <location>
        <begin position="332"/>
        <end position="352"/>
    </location>
</feature>
<feature type="domain" description="Helicase C-terminal" evidence="8">
    <location>
        <begin position="1260"/>
        <end position="1415"/>
    </location>
</feature>
<dbReference type="PANTHER" id="PTHR13710">
    <property type="entry name" value="DNA HELICASE RECQ FAMILY MEMBER"/>
    <property type="match status" value="1"/>
</dbReference>
<feature type="region of interest" description="Disordered" evidence="6">
    <location>
        <begin position="319"/>
        <end position="369"/>
    </location>
</feature>
<protein>
    <recommendedName>
        <fullName evidence="5">DNA 3'-5' helicase</fullName>
        <ecNumber evidence="5">5.6.2.4</ecNumber>
    </recommendedName>
</protein>
<accession>A0A507BIJ7</accession>
<keyword evidence="2" id="KW-0547">Nucleotide-binding</keyword>
<gene>
    <name evidence="9" type="ORF">E0L32_012428</name>
</gene>
<keyword evidence="10" id="KW-1185">Reference proteome</keyword>
<evidence type="ECO:0000259" key="8">
    <source>
        <dbReference type="PROSITE" id="PS51194"/>
    </source>
</evidence>
<evidence type="ECO:0000256" key="5">
    <source>
        <dbReference type="ARBA" id="ARBA00034808"/>
    </source>
</evidence>
<feature type="region of interest" description="Disordered" evidence="6">
    <location>
        <begin position="1391"/>
        <end position="1416"/>
    </location>
</feature>
<dbReference type="GO" id="GO:0003676">
    <property type="term" value="F:nucleic acid binding"/>
    <property type="evidence" value="ECO:0007669"/>
    <property type="project" value="InterPro"/>
</dbReference>
<evidence type="ECO:0000256" key="2">
    <source>
        <dbReference type="ARBA" id="ARBA00022741"/>
    </source>
</evidence>
<dbReference type="InterPro" id="IPR022698">
    <property type="entry name" value="OrsD"/>
</dbReference>
<dbReference type="SMART" id="SM00487">
    <property type="entry name" value="DEXDc"/>
    <property type="match status" value="1"/>
</dbReference>
<evidence type="ECO:0000259" key="7">
    <source>
        <dbReference type="PROSITE" id="PS51192"/>
    </source>
</evidence>
<keyword evidence="3" id="KW-0067">ATP-binding</keyword>
<dbReference type="InParanoid" id="A0A507BIJ7"/>
<dbReference type="PROSITE" id="PS51194">
    <property type="entry name" value="HELICASE_CTER"/>
    <property type="match status" value="1"/>
</dbReference>
<organism evidence="9 10">
    <name type="scientific">Thyridium curvatum</name>
    <dbReference type="NCBI Taxonomy" id="1093900"/>
    <lineage>
        <taxon>Eukaryota</taxon>
        <taxon>Fungi</taxon>
        <taxon>Dikarya</taxon>
        <taxon>Ascomycota</taxon>
        <taxon>Pezizomycotina</taxon>
        <taxon>Sordariomycetes</taxon>
        <taxon>Sordariomycetidae</taxon>
        <taxon>Thyridiales</taxon>
        <taxon>Thyridiaceae</taxon>
        <taxon>Thyridium</taxon>
    </lineage>
</organism>
<dbReference type="Gene3D" id="3.40.50.300">
    <property type="entry name" value="P-loop containing nucleotide triphosphate hydrolases"/>
    <property type="match status" value="2"/>
</dbReference>
<feature type="region of interest" description="Disordered" evidence="6">
    <location>
        <begin position="796"/>
        <end position="846"/>
    </location>
</feature>
<feature type="compositionally biased region" description="Basic and acidic residues" evidence="6">
    <location>
        <begin position="1550"/>
        <end position="1567"/>
    </location>
</feature>
<dbReference type="InterPro" id="IPR001650">
    <property type="entry name" value="Helicase_C-like"/>
</dbReference>
<evidence type="ECO:0000313" key="9">
    <source>
        <dbReference type="EMBL" id="TPX16410.1"/>
    </source>
</evidence>
<dbReference type="STRING" id="1093900.A0A507BIJ7"/>
<dbReference type="Pfam" id="PF12013">
    <property type="entry name" value="OrsD"/>
    <property type="match status" value="1"/>
</dbReference>
<dbReference type="Pfam" id="PF00270">
    <property type="entry name" value="DEAD"/>
    <property type="match status" value="1"/>
</dbReference>
<comment type="similarity">
    <text evidence="1">Belongs to the helicase family. RecQ subfamily.</text>
</comment>
<feature type="region of interest" description="Disordered" evidence="6">
    <location>
        <begin position="1661"/>
        <end position="1691"/>
    </location>
</feature>
<feature type="compositionally biased region" description="Basic and acidic residues" evidence="6">
    <location>
        <begin position="1604"/>
        <end position="1614"/>
    </location>
</feature>
<proteinExistence type="inferred from homology"/>
<dbReference type="InterPro" id="IPR014001">
    <property type="entry name" value="Helicase_ATP-bd"/>
</dbReference>
<evidence type="ECO:0000313" key="10">
    <source>
        <dbReference type="Proteomes" id="UP000319257"/>
    </source>
</evidence>
<feature type="region of interest" description="Disordered" evidence="6">
    <location>
        <begin position="1465"/>
        <end position="1504"/>
    </location>
</feature>
<evidence type="ECO:0000256" key="3">
    <source>
        <dbReference type="ARBA" id="ARBA00022840"/>
    </source>
</evidence>
<dbReference type="Proteomes" id="UP000319257">
    <property type="component" value="Unassembled WGS sequence"/>
</dbReference>
<sequence length="1691" mass="190391">MELFVQLSDFPFVICRQCKIGVVTNEVKAHLKKQHGNISQQQARAYVQMAQAIPNAIHNQAKLKEWPYPGPETKPIPFIKPPKSDGLGCNSCRYVVRDTRQMQKHCEAAHSWSNNRRRGRYNQRAERMLPPVPWRTGVQCQQMFPNRAGSSWFEVGRGQAVSRQAQADSPEQELAAFITQIHQEEEQAFEAEAKSQMHEADDKWEADRWLRRCGWSRHLANTDQERLRGMLQPIDDAEVVLQQMWQSLDRVLDSAYTAATQCHQGSAELFEVERKETTITPSKPFQPLMEPDSWGRYKEVWKKLLAIWQRMESWDERDRAAESSTGVHGSDGDDGDEDDGDSSTANSDEEEGNSSTTSSPTSSPAHGRPEYRMTIQQARAWQRFMDGINKVIAGEDTRPSEAETDRMCLDTIVEFLDHPFKNGNHYESIIISALAVMGLDPCGGWVRVVNYTPIYSVVTKVGRYLVLYQSMLEREAWIQRRQRGTGCERQEAEEKVDGLFKIVRRKVRRFMTRIPDDEEAEPTPMNWIINTRTYGMHIRYTTPGSEAIDWRGDEIIHGHVRLGMGRLSDMMHSLLQEARRTMAGLTMIEGGGQEPEVDIRGALPRIPWHDIEDRHGESALGHAFLNDEANEAWTKAGHGWVMKQILGSTARQERWITQPANKDCPYKERAIRDYEQAVERFRGQIWVLMHMLGGQPARSTEILGLRMWNTANGGVRNIFVHKGMVCFVTMYHKGFRRTDTIKVIHRYLPREVGELLVWYMWLVLPFWQQVQGRIKQQHVRSAFLWADQVVSRTGSKEGRVREVHTRQAGRGDVDSGHVNGNGVSSHINSSSDARDEPDEGPEQEQEEAAFMEWFRESKWTSDRVTRAMQRYSVQFSGQELKIGAWRHIAIGIANRYFNKAFGPHDGAGDGDGGADDDGDGSLVDSIYDLQAGHGSHIAGLVYARMFGQGDLGTMRSREQFRKVSMQWHRFFGFGAEDGPGPATGAGVKRVRMAFDDERDDMRFKRFKQLHRADLHGQLKQMLGPTAEFRGLQEPVIQAVVRGEWPIVQITPTGGGKSLTFMLPAFCTPDGVTVVVTPLVALQDDMVDRCRRHGIDAYVWKSRGPQRAAALVFVTPESAAGQGFREFVERMRSQHRLDRVVVDECHTLLQHTKTFRPQMARLGGVLQDIGLPVVCLTATLKPGQEQALAAKLGFRHERLRIFREATTRRNIEYSIDIIREGPEADTRAQSRAGTMNTSRKRRVAPGRVNVEGEEVGEADEAVEERVCEVVRRWTDGQGQGKVIVYGGTIARVERIAVALGCTAHWRGVGNAEEKARQIQAWRQSTGGPSGWIVATNALGLGIDEPDVGLVVHAGMPRRLEDFAQESGRGGRGGQKSMSVVVIRQSWLDEQQGRRRWRRQGRQGQQQGGEGEQQACGWDEDTVEYAAGERCRRDVLDQEMDGRTDRIGCAEDEEACDICQQRSQAWQQQAQQEQADETDGKESTGSAERCYQHSQQKGQQAQADRTRQVMTEACEVQAFEDMEETTIGDMTEDIRQHPEGSPATRHMPSEGQDGKEEERCMGGQRREGQGRAVQEVTDDERAGPVGADDGRGRAVQGVPGAGHQGDIPRHDADRADHGHRRRQEFVVHVARVLQRRRRGDDRGRAVGGVAAGFIATVPGARDRHARMDGAGGRAGGGDRVGDARVGQHEGVPQ</sequence>
<dbReference type="GO" id="GO:0005737">
    <property type="term" value="C:cytoplasm"/>
    <property type="evidence" value="ECO:0007669"/>
    <property type="project" value="TreeGrafter"/>
</dbReference>
<feature type="region of interest" description="Disordered" evidence="6">
    <location>
        <begin position="1532"/>
        <end position="1621"/>
    </location>
</feature>
<dbReference type="EC" id="5.6.2.4" evidence="5"/>
<dbReference type="CDD" id="cd17920">
    <property type="entry name" value="DEXHc_RecQ"/>
    <property type="match status" value="1"/>
</dbReference>
<dbReference type="GO" id="GO:0009378">
    <property type="term" value="F:four-way junction helicase activity"/>
    <property type="evidence" value="ECO:0007669"/>
    <property type="project" value="TreeGrafter"/>
</dbReference>
<comment type="caution">
    <text evidence="9">The sequence shown here is derived from an EMBL/GenBank/DDBJ whole genome shotgun (WGS) entry which is preliminary data.</text>
</comment>
<dbReference type="GO" id="GO:0043138">
    <property type="term" value="F:3'-5' DNA helicase activity"/>
    <property type="evidence" value="ECO:0007669"/>
    <property type="project" value="UniProtKB-EC"/>
</dbReference>
<feature type="domain" description="Helicase ATP-binding" evidence="7">
    <location>
        <begin position="1051"/>
        <end position="1197"/>
    </location>
</feature>
<dbReference type="SMART" id="SM00490">
    <property type="entry name" value="HELICc"/>
    <property type="match status" value="1"/>
</dbReference>
<dbReference type="EMBL" id="SKBQ01000186">
    <property type="protein sequence ID" value="TPX16410.1"/>
    <property type="molecule type" value="Genomic_DNA"/>
</dbReference>
<dbReference type="GO" id="GO:0005694">
    <property type="term" value="C:chromosome"/>
    <property type="evidence" value="ECO:0007669"/>
    <property type="project" value="TreeGrafter"/>
</dbReference>
<feature type="compositionally biased region" description="Polar residues" evidence="6">
    <location>
        <begin position="821"/>
        <end position="831"/>
    </location>
</feature>
<feature type="compositionally biased region" description="Low complexity" evidence="6">
    <location>
        <begin position="354"/>
        <end position="364"/>
    </location>
</feature>
<dbReference type="OrthoDB" id="5244177at2759"/>
<feature type="non-terminal residue" evidence="9">
    <location>
        <position position="1691"/>
    </location>
</feature>
<dbReference type="SUPFAM" id="SSF52540">
    <property type="entry name" value="P-loop containing nucleoside triphosphate hydrolases"/>
    <property type="match status" value="1"/>
</dbReference>
<comment type="catalytic activity">
    <reaction evidence="4">
        <text>Couples ATP hydrolysis with the unwinding of duplex DNA by translocating in the 3'-5' direction.</text>
        <dbReference type="EC" id="5.6.2.4"/>
    </reaction>
</comment>
<feature type="compositionally biased region" description="Gly residues" evidence="6">
    <location>
        <begin position="1667"/>
        <end position="1676"/>
    </location>
</feature>
<dbReference type="Pfam" id="PF00271">
    <property type="entry name" value="Helicase_C"/>
    <property type="match status" value="1"/>
</dbReference>
<feature type="compositionally biased region" description="Acidic residues" evidence="6">
    <location>
        <begin position="835"/>
        <end position="846"/>
    </location>
</feature>
<dbReference type="PROSITE" id="PS51192">
    <property type="entry name" value="HELICASE_ATP_BIND_1"/>
    <property type="match status" value="1"/>
</dbReference>
<dbReference type="GO" id="GO:0005524">
    <property type="term" value="F:ATP binding"/>
    <property type="evidence" value="ECO:0007669"/>
    <property type="project" value="UniProtKB-KW"/>
</dbReference>
<evidence type="ECO:0000256" key="6">
    <source>
        <dbReference type="SAM" id="MobiDB-lite"/>
    </source>
</evidence>
<dbReference type="PANTHER" id="PTHR13710:SF154">
    <property type="entry name" value="RECQ HELICASE, PUTATIVE (AFU_ORTHOLOGUE AFUA_6G14720)-RELATED"/>
    <property type="match status" value="1"/>
</dbReference>
<dbReference type="GeneID" id="41979875"/>
<evidence type="ECO:0000256" key="4">
    <source>
        <dbReference type="ARBA" id="ARBA00034617"/>
    </source>
</evidence>
<dbReference type="InterPro" id="IPR011545">
    <property type="entry name" value="DEAD/DEAH_box_helicase_dom"/>
</dbReference>
<feature type="compositionally biased region" description="Basic and acidic residues" evidence="6">
    <location>
        <begin position="796"/>
        <end position="815"/>
    </location>
</feature>
<name>A0A507BIJ7_9PEZI</name>
<evidence type="ECO:0000256" key="1">
    <source>
        <dbReference type="ARBA" id="ARBA00005446"/>
    </source>
</evidence>
<reference evidence="9 10" key="1">
    <citation type="submission" date="2019-06" db="EMBL/GenBank/DDBJ databases">
        <title>Draft genome sequence of the filamentous fungus Phialemoniopsis curvata isolated from diesel fuel.</title>
        <authorList>
            <person name="Varaljay V.A."/>
            <person name="Lyon W.J."/>
            <person name="Crouch A.L."/>
            <person name="Drake C.E."/>
            <person name="Hollomon J.M."/>
            <person name="Nadeau L.J."/>
            <person name="Nunn H.S."/>
            <person name="Stevenson B.S."/>
            <person name="Bojanowski C.L."/>
            <person name="Crookes-Goodson W.J."/>
        </authorList>
    </citation>
    <scope>NUCLEOTIDE SEQUENCE [LARGE SCALE GENOMIC DNA]</scope>
    <source>
        <strain evidence="9 10">D216</strain>
    </source>
</reference>